<evidence type="ECO:0000256" key="6">
    <source>
        <dbReference type="ARBA" id="ARBA00023242"/>
    </source>
</evidence>
<evidence type="ECO:0000259" key="8">
    <source>
        <dbReference type="PROSITE" id="PS50048"/>
    </source>
</evidence>
<reference evidence="9 10" key="1">
    <citation type="submission" date="2018-02" db="EMBL/GenBank/DDBJ databases">
        <title>The genomes of Aspergillus section Nigri reveals drivers in fungal speciation.</title>
        <authorList>
            <consortium name="DOE Joint Genome Institute"/>
            <person name="Vesth T.C."/>
            <person name="Nybo J."/>
            <person name="Theobald S."/>
            <person name="Brandl J."/>
            <person name="Frisvad J.C."/>
            <person name="Nielsen K.F."/>
            <person name="Lyhne E.K."/>
            <person name="Kogle M.E."/>
            <person name="Kuo A."/>
            <person name="Riley R."/>
            <person name="Clum A."/>
            <person name="Nolan M."/>
            <person name="Lipzen A."/>
            <person name="Salamov A."/>
            <person name="Henrissat B."/>
            <person name="Wiebenga A."/>
            <person name="De vries R.P."/>
            <person name="Grigoriev I.V."/>
            <person name="Mortensen U.H."/>
            <person name="Andersen M.R."/>
            <person name="Baker S.E."/>
        </authorList>
    </citation>
    <scope>NUCLEOTIDE SEQUENCE [LARGE SCALE GENOMIC DNA]</scope>
    <source>
        <strain evidence="9 10">CBS 121057</strain>
    </source>
</reference>
<evidence type="ECO:0000256" key="3">
    <source>
        <dbReference type="ARBA" id="ARBA00023015"/>
    </source>
</evidence>
<evidence type="ECO:0000256" key="4">
    <source>
        <dbReference type="ARBA" id="ARBA00023125"/>
    </source>
</evidence>
<keyword evidence="3" id="KW-0805">Transcription regulation</keyword>
<dbReference type="AlphaFoldDB" id="A0A319E0G0"/>
<dbReference type="InterPro" id="IPR036864">
    <property type="entry name" value="Zn2-C6_fun-type_DNA-bd_sf"/>
</dbReference>
<dbReference type="PROSITE" id="PS00463">
    <property type="entry name" value="ZN2_CY6_FUNGAL_1"/>
    <property type="match status" value="1"/>
</dbReference>
<keyword evidence="6" id="KW-0539">Nucleus</keyword>
<evidence type="ECO:0000313" key="9">
    <source>
        <dbReference type="EMBL" id="PYI03551.1"/>
    </source>
</evidence>
<dbReference type="Proteomes" id="UP000248423">
    <property type="component" value="Unassembled WGS sequence"/>
</dbReference>
<dbReference type="SUPFAM" id="SSF57701">
    <property type="entry name" value="Zn2/Cys6 DNA-binding domain"/>
    <property type="match status" value="1"/>
</dbReference>
<evidence type="ECO:0000256" key="2">
    <source>
        <dbReference type="ARBA" id="ARBA00022833"/>
    </source>
</evidence>
<dbReference type="PROSITE" id="PS50048">
    <property type="entry name" value="ZN2_CY6_FUNGAL_2"/>
    <property type="match status" value="1"/>
</dbReference>
<dbReference type="InterPro" id="IPR001138">
    <property type="entry name" value="Zn2Cys6_DnaBD"/>
</dbReference>
<feature type="region of interest" description="Disordered" evidence="7">
    <location>
        <begin position="54"/>
        <end position="81"/>
    </location>
</feature>
<comment type="subcellular location">
    <subcellularLocation>
        <location evidence="1">Nucleus</location>
    </subcellularLocation>
</comment>
<keyword evidence="5" id="KW-0804">Transcription</keyword>
<name>A0A319E0G0_ASPSB</name>
<dbReference type="OrthoDB" id="5424793at2759"/>
<feature type="compositionally biased region" description="Basic and acidic residues" evidence="7">
    <location>
        <begin position="59"/>
        <end position="68"/>
    </location>
</feature>
<dbReference type="SMART" id="SM00066">
    <property type="entry name" value="GAL4"/>
    <property type="match status" value="1"/>
</dbReference>
<keyword evidence="4" id="KW-0238">DNA-binding</keyword>
<evidence type="ECO:0000256" key="5">
    <source>
        <dbReference type="ARBA" id="ARBA00023163"/>
    </source>
</evidence>
<dbReference type="GO" id="GO:0008270">
    <property type="term" value="F:zinc ion binding"/>
    <property type="evidence" value="ECO:0007669"/>
    <property type="project" value="InterPro"/>
</dbReference>
<dbReference type="GO" id="GO:0000981">
    <property type="term" value="F:DNA-binding transcription factor activity, RNA polymerase II-specific"/>
    <property type="evidence" value="ECO:0007669"/>
    <property type="project" value="InterPro"/>
</dbReference>
<dbReference type="PANTHER" id="PTHR31845">
    <property type="entry name" value="FINGER DOMAIN PROTEIN, PUTATIVE-RELATED"/>
    <property type="match status" value="1"/>
</dbReference>
<proteinExistence type="predicted"/>
<dbReference type="STRING" id="1448318.A0A319E0G0"/>
<dbReference type="CDD" id="cd00067">
    <property type="entry name" value="GAL4"/>
    <property type="match status" value="1"/>
</dbReference>
<dbReference type="Pfam" id="PF00172">
    <property type="entry name" value="Zn_clus"/>
    <property type="match status" value="1"/>
</dbReference>
<gene>
    <name evidence="9" type="ORF">BO78DRAFT_463234</name>
</gene>
<keyword evidence="10" id="KW-1185">Reference proteome</keyword>
<dbReference type="Gene3D" id="4.10.240.10">
    <property type="entry name" value="Zn(2)-C6 fungal-type DNA-binding domain"/>
    <property type="match status" value="1"/>
</dbReference>
<dbReference type="PANTHER" id="PTHR31845:SF10">
    <property type="entry name" value="ZN(II)2CYS6 TRANSCRIPTION FACTOR (EUROFUNG)"/>
    <property type="match status" value="1"/>
</dbReference>
<feature type="region of interest" description="Disordered" evidence="7">
    <location>
        <begin position="111"/>
        <end position="131"/>
    </location>
</feature>
<dbReference type="InterPro" id="IPR051089">
    <property type="entry name" value="prtT"/>
</dbReference>
<feature type="domain" description="Zn(2)-C6 fungal-type" evidence="8">
    <location>
        <begin position="17"/>
        <end position="52"/>
    </location>
</feature>
<keyword evidence="2" id="KW-0862">Zinc</keyword>
<dbReference type="GO" id="GO:0000976">
    <property type="term" value="F:transcription cis-regulatory region binding"/>
    <property type="evidence" value="ECO:0007669"/>
    <property type="project" value="TreeGrafter"/>
</dbReference>
<protein>
    <recommendedName>
        <fullName evidence="8">Zn(2)-C6 fungal-type domain-containing protein</fullName>
    </recommendedName>
</protein>
<evidence type="ECO:0000256" key="7">
    <source>
        <dbReference type="SAM" id="MobiDB-lite"/>
    </source>
</evidence>
<accession>A0A319E0G0</accession>
<dbReference type="GO" id="GO:0009893">
    <property type="term" value="P:positive regulation of metabolic process"/>
    <property type="evidence" value="ECO:0007669"/>
    <property type="project" value="UniProtKB-ARBA"/>
</dbReference>
<dbReference type="GO" id="GO:0005634">
    <property type="term" value="C:nucleus"/>
    <property type="evidence" value="ECO:0007669"/>
    <property type="project" value="UniProtKB-SubCell"/>
</dbReference>
<organism evidence="9 10">
    <name type="scientific">Aspergillus sclerotiicarbonarius (strain CBS 121057 / IBT 28362)</name>
    <dbReference type="NCBI Taxonomy" id="1448318"/>
    <lineage>
        <taxon>Eukaryota</taxon>
        <taxon>Fungi</taxon>
        <taxon>Dikarya</taxon>
        <taxon>Ascomycota</taxon>
        <taxon>Pezizomycotina</taxon>
        <taxon>Eurotiomycetes</taxon>
        <taxon>Eurotiomycetidae</taxon>
        <taxon>Eurotiales</taxon>
        <taxon>Aspergillaceae</taxon>
        <taxon>Aspergillus</taxon>
        <taxon>Aspergillus subgen. Circumdati</taxon>
    </lineage>
</organism>
<dbReference type="VEuPathDB" id="FungiDB:BO78DRAFT_463234"/>
<dbReference type="EMBL" id="KZ826379">
    <property type="protein sequence ID" value="PYI03551.1"/>
    <property type="molecule type" value="Genomic_DNA"/>
</dbReference>
<evidence type="ECO:0000313" key="10">
    <source>
        <dbReference type="Proteomes" id="UP000248423"/>
    </source>
</evidence>
<evidence type="ECO:0000256" key="1">
    <source>
        <dbReference type="ARBA" id="ARBA00004123"/>
    </source>
</evidence>
<sequence length="623" mass="70236">MADDYKFVCPRPRSSKACDPCRTRKIRCIPSEKTGGIDACRRCAKLGYTCKVTGSPPTRNEKGSKSQDVRVNTHSPSKDDDVVSTLFQDNPKEEDQSVQLREFHRGVFQGQVVGDGNPRAPINTTGGVGDAVDRESRSCNINLNMKEAQDLLLQFRQRKEYFPFIDLPEGTSAASMAASRPFLLLAILTVSLTRKPLLQKRMDERFRRVLSERIVFYGEKSMDYVQGLLVYMAWCPLHLRPLSNQRSQFLQILATMVSELKLTEDFHPGAARDACLGCYSLSSLLSVGFRRRGDDAAYSYLKTAVDATRTLDQPYDDRLQFSNLQVFFEEAIRCQVECGTLKCPVTRTQKVQERIESLRLEIQIFERVHGLNSTPLHLFALSLKVNIALLPFRILDPKSSYTPDPQYLLDQASSCVSEIRTFFEYFLSIPLDQYTSFSIRDWCQLILTISASSQICFKSPDITNPEWTNFRIKTRSSMLIYLESLSHRMSSLSVSKPGETPDLYFMFKSVLDIVLPTYAPPTRSTSYPQSCGTGRQSPVIEDHTREVVAPPSTSSRCPMMNGSIRQSEFWEAMQQSDLYLESLGGGGYGEDGCISGIPGIDGLFDDSGDWPSIFSEWVNVSSY</sequence>